<comment type="catalytic activity">
    <reaction evidence="1">
        <text>Hydrolysis of terminal, non-reducing beta-D-glucosyl residues with release of beta-D-glucose.</text>
        <dbReference type="EC" id="3.2.1.21"/>
    </reaction>
</comment>
<dbReference type="GO" id="GO:0008422">
    <property type="term" value="F:beta-glucosidase activity"/>
    <property type="evidence" value="ECO:0007669"/>
    <property type="project" value="UniProtKB-EC"/>
</dbReference>
<dbReference type="InterPro" id="IPR013783">
    <property type="entry name" value="Ig-like_fold"/>
</dbReference>
<evidence type="ECO:0000256" key="1">
    <source>
        <dbReference type="ARBA" id="ARBA00000448"/>
    </source>
</evidence>
<dbReference type="AlphaFoldDB" id="A0A8H5H1W3"/>
<dbReference type="EMBL" id="JAACJP010000034">
    <property type="protein sequence ID" value="KAF5375421.1"/>
    <property type="molecule type" value="Genomic_DNA"/>
</dbReference>
<keyword evidence="5" id="KW-0378">Hydrolase</keyword>
<dbReference type="Pfam" id="PF00933">
    <property type="entry name" value="Glyco_hydro_3"/>
    <property type="match status" value="1"/>
</dbReference>
<feature type="domain" description="Fibronectin type III-like" evidence="13">
    <location>
        <begin position="810"/>
        <end position="879"/>
    </location>
</feature>
<dbReference type="InterPro" id="IPR026891">
    <property type="entry name" value="Fn3-like"/>
</dbReference>
<comment type="caution">
    <text evidence="14">The sequence shown here is derived from an EMBL/GenBank/DDBJ whole genome shotgun (WGS) entry which is preliminary data.</text>
</comment>
<keyword evidence="10" id="KW-0624">Polysaccharide degradation</keyword>
<name>A0A8H5H1W3_9AGAR</name>
<dbReference type="FunFam" id="3.40.50.1700:FF:000003">
    <property type="entry name" value="Probable beta-glucosidase"/>
    <property type="match status" value="1"/>
</dbReference>
<evidence type="ECO:0000256" key="7">
    <source>
        <dbReference type="ARBA" id="ARBA00023180"/>
    </source>
</evidence>
<reference evidence="14 15" key="1">
    <citation type="journal article" date="2020" name="ISME J.">
        <title>Uncovering the hidden diversity of litter-decomposition mechanisms in mushroom-forming fungi.</title>
        <authorList>
            <person name="Floudas D."/>
            <person name="Bentzer J."/>
            <person name="Ahren D."/>
            <person name="Johansson T."/>
            <person name="Persson P."/>
            <person name="Tunlid A."/>
        </authorList>
    </citation>
    <scope>NUCLEOTIDE SEQUENCE [LARGE SCALE GENOMIC DNA]</scope>
    <source>
        <strain evidence="14 15">CBS 661.87</strain>
    </source>
</reference>
<dbReference type="SUPFAM" id="SSF52279">
    <property type="entry name" value="Beta-D-glucan exohydrolase, C-terminal domain"/>
    <property type="match status" value="1"/>
</dbReference>
<proteinExistence type="inferred from homology"/>
<dbReference type="GO" id="GO:0030245">
    <property type="term" value="P:cellulose catabolic process"/>
    <property type="evidence" value="ECO:0007669"/>
    <property type="project" value="UniProtKB-KW"/>
</dbReference>
<dbReference type="Gene3D" id="3.40.50.1700">
    <property type="entry name" value="Glycoside hydrolase family 3 C-terminal domain"/>
    <property type="match status" value="1"/>
</dbReference>
<dbReference type="InterPro" id="IPR036881">
    <property type="entry name" value="Glyco_hydro_3_C_sf"/>
</dbReference>
<evidence type="ECO:0000256" key="12">
    <source>
        <dbReference type="SAM" id="SignalP"/>
    </source>
</evidence>
<dbReference type="InterPro" id="IPR002772">
    <property type="entry name" value="Glyco_hydro_3_C"/>
</dbReference>
<evidence type="ECO:0000313" key="15">
    <source>
        <dbReference type="Proteomes" id="UP000565441"/>
    </source>
</evidence>
<keyword evidence="8" id="KW-0119">Carbohydrate metabolism</keyword>
<keyword evidence="9" id="KW-0326">Glycosidase</keyword>
<gene>
    <name evidence="14" type="ORF">D9615_008012</name>
</gene>
<evidence type="ECO:0000256" key="10">
    <source>
        <dbReference type="ARBA" id="ARBA00023326"/>
    </source>
</evidence>
<keyword evidence="15" id="KW-1185">Reference proteome</keyword>
<dbReference type="FunFam" id="3.20.20.300:FF:000002">
    <property type="entry name" value="Probable beta-glucosidase"/>
    <property type="match status" value="1"/>
</dbReference>
<feature type="signal peptide" evidence="12">
    <location>
        <begin position="1"/>
        <end position="19"/>
    </location>
</feature>
<keyword evidence="12" id="KW-0732">Signal</keyword>
<dbReference type="PANTHER" id="PTHR42715">
    <property type="entry name" value="BETA-GLUCOSIDASE"/>
    <property type="match status" value="1"/>
</dbReference>
<feature type="region of interest" description="Disordered" evidence="11">
    <location>
        <begin position="56"/>
        <end position="85"/>
    </location>
</feature>
<evidence type="ECO:0000256" key="4">
    <source>
        <dbReference type="ARBA" id="ARBA00012744"/>
    </source>
</evidence>
<evidence type="ECO:0000313" key="14">
    <source>
        <dbReference type="EMBL" id="KAF5375421.1"/>
    </source>
</evidence>
<dbReference type="Gene3D" id="2.60.40.10">
    <property type="entry name" value="Immunoglobulins"/>
    <property type="match status" value="1"/>
</dbReference>
<dbReference type="PRINTS" id="PR00133">
    <property type="entry name" value="GLHYDRLASE3"/>
</dbReference>
<dbReference type="InterPro" id="IPR017853">
    <property type="entry name" value="GH"/>
</dbReference>
<evidence type="ECO:0000256" key="11">
    <source>
        <dbReference type="SAM" id="MobiDB-lite"/>
    </source>
</evidence>
<dbReference type="Proteomes" id="UP000565441">
    <property type="component" value="Unassembled WGS sequence"/>
</dbReference>
<dbReference type="OrthoDB" id="416222at2759"/>
<evidence type="ECO:0000256" key="5">
    <source>
        <dbReference type="ARBA" id="ARBA00022801"/>
    </source>
</evidence>
<dbReference type="InterPro" id="IPR050288">
    <property type="entry name" value="Cellulose_deg_GH3"/>
</dbReference>
<evidence type="ECO:0000256" key="3">
    <source>
        <dbReference type="ARBA" id="ARBA00005336"/>
    </source>
</evidence>
<keyword evidence="7" id="KW-0325">Glycoprotein</keyword>
<evidence type="ECO:0000256" key="8">
    <source>
        <dbReference type="ARBA" id="ARBA00023277"/>
    </source>
</evidence>
<sequence>MVSAGLKLGLLLLLPFVRAATESTTSAGTSDNVPTIVVPGSTQSVSSSASATSSLSISVPSSTVPSSSASLSESESKSATPIPSSSISAINTADISSHAFSPFPTPSQAPVAGVYPATDPKNPPPVNSPLIPDFAPAWAAAYAKARAKIAKFTLDEKISVATGVGWENGRCVGNIPSIEPIAGRGWPGLCLEDAPLGVRLADFVTSFPTGVNAAATFNRRLIRLRGLFMGKEHVGKGVNVALGPMMNMGRVAQGGRNWEGFGADPYLAGEAAYETILGMQSAGVQACAKHLVNNEQEHKRTQSTSEVDDRTQHEIYTHPFLRSVMAGVTSMMCSYNLINGTYACENDKVMNDIVKREYGFQGYIMSDWQATHSTLSAVTGLDMTMPGDITFNSGTTYFGANLTAYVLNGTIPESRVDDMATRILAGWYLLKQDASSFPKTNFDAFRPDNEATNEHVDVQDDHYKLVREIGAASTVLLKNVNNALPLKKPRSIVLIGSDAGPGKIGPNQFSDQGGNDGVLAMGWGSGTTNFTYLVTPLDAIQRRAREDRTSVSWFLDDFNLARAGNVAIRKSAAIVFINSDSGEEYITVDGNQGDRKNMTAWHGGDALVMAVAAQNKNTIVVVHSVGPLIVEPWIDHPNVTAVLWAGAPGQEAGNSITDVLYGVWNPSGRLPYTIAKKTSDYSAQLVLGGAPREVLTIPYTEGLEIDYRHFDAVSSALDVDVSPPKTNEQKQITPRFEFGFGLSYTTFAYSNLHIAKVHSSDGTQSQLEAAWEAGKASPIGQGSSTALWLHRPAYSVTFDVKNTGSRYGSEIPQLYLNMPASSGEPPSLLRGFTNVEIGPGKKTKVTLHLSRYDLSIWDVGAQGWRKPAGTMKVTVGASSRDARLRGQIPATGRS</sequence>
<dbReference type="SMART" id="SM01217">
    <property type="entry name" value="Fn3_like"/>
    <property type="match status" value="1"/>
</dbReference>
<dbReference type="InterPro" id="IPR001764">
    <property type="entry name" value="Glyco_hydro_3_N"/>
</dbReference>
<organism evidence="14 15">
    <name type="scientific">Tricholomella constricta</name>
    <dbReference type="NCBI Taxonomy" id="117010"/>
    <lineage>
        <taxon>Eukaryota</taxon>
        <taxon>Fungi</taxon>
        <taxon>Dikarya</taxon>
        <taxon>Basidiomycota</taxon>
        <taxon>Agaricomycotina</taxon>
        <taxon>Agaricomycetes</taxon>
        <taxon>Agaricomycetidae</taxon>
        <taxon>Agaricales</taxon>
        <taxon>Tricholomatineae</taxon>
        <taxon>Lyophyllaceae</taxon>
        <taxon>Tricholomella</taxon>
    </lineage>
</organism>
<evidence type="ECO:0000256" key="9">
    <source>
        <dbReference type="ARBA" id="ARBA00023295"/>
    </source>
</evidence>
<dbReference type="Pfam" id="PF14310">
    <property type="entry name" value="Fn3-like"/>
    <property type="match status" value="1"/>
</dbReference>
<evidence type="ECO:0000256" key="2">
    <source>
        <dbReference type="ARBA" id="ARBA00004987"/>
    </source>
</evidence>
<dbReference type="InterPro" id="IPR036962">
    <property type="entry name" value="Glyco_hydro_3_N_sf"/>
</dbReference>
<dbReference type="PANTHER" id="PTHR42715:SF2">
    <property type="entry name" value="BETA-GLUCOSIDASE F-RELATED"/>
    <property type="match status" value="1"/>
</dbReference>
<dbReference type="EC" id="3.2.1.21" evidence="4"/>
<comment type="pathway">
    <text evidence="2">Glycan metabolism; cellulose degradation.</text>
</comment>
<accession>A0A8H5H1W3</accession>
<evidence type="ECO:0000256" key="6">
    <source>
        <dbReference type="ARBA" id="ARBA00023001"/>
    </source>
</evidence>
<dbReference type="SUPFAM" id="SSF51445">
    <property type="entry name" value="(Trans)glycosidases"/>
    <property type="match status" value="1"/>
</dbReference>
<feature type="chain" id="PRO_5034112313" description="beta-glucosidase" evidence="12">
    <location>
        <begin position="20"/>
        <end position="894"/>
    </location>
</feature>
<protein>
    <recommendedName>
        <fullName evidence="4">beta-glucosidase</fullName>
        <ecNumber evidence="4">3.2.1.21</ecNumber>
    </recommendedName>
</protein>
<evidence type="ECO:0000259" key="13">
    <source>
        <dbReference type="SMART" id="SM01217"/>
    </source>
</evidence>
<dbReference type="Gene3D" id="3.20.20.300">
    <property type="entry name" value="Glycoside hydrolase, family 3, N-terminal domain"/>
    <property type="match status" value="1"/>
</dbReference>
<comment type="similarity">
    <text evidence="3">Belongs to the glycosyl hydrolase 3 family.</text>
</comment>
<dbReference type="Pfam" id="PF01915">
    <property type="entry name" value="Glyco_hydro_3_C"/>
    <property type="match status" value="1"/>
</dbReference>
<keyword evidence="6" id="KW-0136">Cellulose degradation</keyword>